<protein>
    <submittedName>
        <fullName evidence="1">IS66 Orf2 like protein</fullName>
    </submittedName>
</protein>
<reference evidence="1 2" key="1">
    <citation type="submission" date="2015-09" db="EMBL/GenBank/DDBJ databases">
        <authorList>
            <consortium name="Pathogen Informatics"/>
        </authorList>
    </citation>
    <scope>NUCLEOTIDE SEQUENCE [LARGE SCALE GENOMIC DNA]</scope>
    <source>
        <strain evidence="1 2">2789STDY5608863</strain>
    </source>
</reference>
<gene>
    <name evidence="1" type="ORF">ERS852420_02291</name>
</gene>
<sequence length="118" mass="13692">MLGDITVADEIYVICGYTDMRKSIDGLCAVVKDQLNMNPSRPNAIYLFCGRRSDRIKVLLHEREGFVLLYKRLDANVGKYRWPRNRNEVKPITWRQFDWLMSGLEIEQPKAIKSTGNA</sequence>
<dbReference type="PANTHER" id="PTHR36455:SF1">
    <property type="entry name" value="BLR8292 PROTEIN"/>
    <property type="match status" value="1"/>
</dbReference>
<evidence type="ECO:0000313" key="2">
    <source>
        <dbReference type="Proteomes" id="UP000095495"/>
    </source>
</evidence>
<dbReference type="EMBL" id="CYXV01000009">
    <property type="protein sequence ID" value="CUN03508.1"/>
    <property type="molecule type" value="Genomic_DNA"/>
</dbReference>
<organism evidence="1 2">
    <name type="scientific">Roseburia faecis</name>
    <dbReference type="NCBI Taxonomy" id="301302"/>
    <lineage>
        <taxon>Bacteria</taxon>
        <taxon>Bacillati</taxon>
        <taxon>Bacillota</taxon>
        <taxon>Clostridia</taxon>
        <taxon>Lachnospirales</taxon>
        <taxon>Lachnospiraceae</taxon>
        <taxon>Roseburia</taxon>
    </lineage>
</organism>
<dbReference type="NCBIfam" id="NF033819">
    <property type="entry name" value="IS66_TnpB"/>
    <property type="match status" value="1"/>
</dbReference>
<evidence type="ECO:0000313" key="1">
    <source>
        <dbReference type="EMBL" id="CUN03508.1"/>
    </source>
</evidence>
<dbReference type="Proteomes" id="UP000095495">
    <property type="component" value="Unassembled WGS sequence"/>
</dbReference>
<dbReference type="PANTHER" id="PTHR36455">
    <property type="match status" value="1"/>
</dbReference>
<accession>A0A173TQQ1</accession>
<dbReference type="Pfam" id="PF05717">
    <property type="entry name" value="TnpB_IS66"/>
    <property type="match status" value="1"/>
</dbReference>
<dbReference type="InterPro" id="IPR008878">
    <property type="entry name" value="Transposase_IS66_Orf2"/>
</dbReference>
<dbReference type="RefSeq" id="WP_055263088.1">
    <property type="nucleotide sequence ID" value="NZ_CYXV01000009.1"/>
</dbReference>
<dbReference type="AlphaFoldDB" id="A0A173TQQ1"/>
<name>A0A173TQQ1_9FIRM</name>
<proteinExistence type="predicted"/>